<dbReference type="Gene3D" id="3.40.1280.10">
    <property type="match status" value="1"/>
</dbReference>
<dbReference type="InterPro" id="IPR029026">
    <property type="entry name" value="tRNA_m1G_MTases_N"/>
</dbReference>
<keyword evidence="2" id="KW-0690">Ribosome biogenesis</keyword>
<keyword evidence="6" id="KW-0949">S-adenosyl-L-methionine</keyword>
<evidence type="ECO:0000256" key="4">
    <source>
        <dbReference type="ARBA" id="ARBA00022603"/>
    </source>
</evidence>
<dbReference type="PANTHER" id="PTHR12636:SF5">
    <property type="entry name" value="RIBOSOMAL RNA SMALL SUBUNIT METHYLTRANSFERASE NEP1"/>
    <property type="match status" value="1"/>
</dbReference>
<accession>A0ABQ6M9R8</accession>
<dbReference type="Pfam" id="PF03587">
    <property type="entry name" value="EMG1"/>
    <property type="match status" value="1"/>
</dbReference>
<protein>
    <submittedName>
        <fullName evidence="10">Uncharacterized protein</fullName>
    </submittedName>
</protein>
<keyword evidence="8" id="KW-0694">RNA-binding</keyword>
<evidence type="ECO:0000256" key="2">
    <source>
        <dbReference type="ARBA" id="ARBA00022517"/>
    </source>
</evidence>
<feature type="compositionally biased region" description="Basic and acidic residues" evidence="9">
    <location>
        <begin position="12"/>
        <end position="21"/>
    </location>
</feature>
<gene>
    <name evidence="10" type="ORF">TeGR_g10949</name>
</gene>
<evidence type="ECO:0000313" key="10">
    <source>
        <dbReference type="EMBL" id="GMI22299.1"/>
    </source>
</evidence>
<evidence type="ECO:0000256" key="9">
    <source>
        <dbReference type="SAM" id="MobiDB-lite"/>
    </source>
</evidence>
<evidence type="ECO:0000256" key="8">
    <source>
        <dbReference type="ARBA" id="ARBA00022884"/>
    </source>
</evidence>
<dbReference type="InterPro" id="IPR005304">
    <property type="entry name" value="Rbsml_bgen_MeTrfase_EMG1/NEP1"/>
</dbReference>
<dbReference type="CDD" id="cd18088">
    <property type="entry name" value="Nep1-like"/>
    <property type="match status" value="1"/>
</dbReference>
<proteinExistence type="inferred from homology"/>
<evidence type="ECO:0000256" key="7">
    <source>
        <dbReference type="ARBA" id="ARBA00022730"/>
    </source>
</evidence>
<comment type="caution">
    <text evidence="10">The sequence shown here is derived from an EMBL/GenBank/DDBJ whole genome shotgun (WGS) entry which is preliminary data.</text>
</comment>
<keyword evidence="11" id="KW-1185">Reference proteome</keyword>
<keyword evidence="3" id="KW-0698">rRNA processing</keyword>
<feature type="region of interest" description="Disordered" evidence="9">
    <location>
        <begin position="1"/>
        <end position="47"/>
    </location>
</feature>
<dbReference type="SUPFAM" id="SSF75217">
    <property type="entry name" value="alpha/beta knot"/>
    <property type="match status" value="1"/>
</dbReference>
<dbReference type="InterPro" id="IPR029028">
    <property type="entry name" value="Alpha/beta_knot_MTases"/>
</dbReference>
<dbReference type="PANTHER" id="PTHR12636">
    <property type="entry name" value="NEP1/MRA1"/>
    <property type="match status" value="1"/>
</dbReference>
<evidence type="ECO:0000256" key="6">
    <source>
        <dbReference type="ARBA" id="ARBA00022691"/>
    </source>
</evidence>
<evidence type="ECO:0000256" key="1">
    <source>
        <dbReference type="ARBA" id="ARBA00008115"/>
    </source>
</evidence>
<keyword evidence="5" id="KW-0808">Transferase</keyword>
<comment type="similarity">
    <text evidence="1">Belongs to the class IV-like SAM-binding methyltransferase superfamily. RNA methyltransferase NEP1 family.</text>
</comment>
<dbReference type="EMBL" id="BRYB01000079">
    <property type="protein sequence ID" value="GMI22299.1"/>
    <property type="molecule type" value="Genomic_DNA"/>
</dbReference>
<evidence type="ECO:0000256" key="3">
    <source>
        <dbReference type="ARBA" id="ARBA00022552"/>
    </source>
</evidence>
<keyword evidence="4" id="KW-0489">Methyltransferase</keyword>
<dbReference type="Proteomes" id="UP001165060">
    <property type="component" value="Unassembled WGS sequence"/>
</dbReference>
<organism evidence="10 11">
    <name type="scientific">Tetraparma gracilis</name>
    <dbReference type="NCBI Taxonomy" id="2962635"/>
    <lineage>
        <taxon>Eukaryota</taxon>
        <taxon>Sar</taxon>
        <taxon>Stramenopiles</taxon>
        <taxon>Ochrophyta</taxon>
        <taxon>Bolidophyceae</taxon>
        <taxon>Parmales</taxon>
        <taxon>Triparmaceae</taxon>
        <taxon>Tetraparma</taxon>
    </lineage>
</organism>
<sequence length="262" mass="28741">MPPSSHNKNKRKAEELLKPVEEAAPSAPITAAEDDSDSDTESSSSSTPPIIVLLDLARLETVKTRKGDFELLNCDDHRDLLRKNKKDHKEYRPDIAHQELLALIDSPLNKAGKLKVYLRTQKNVLIEFNPAVRIPRTYKRFSGLVVQLLHKMKIKAANTNTTLLKVIKNPFHNHLPAGTRVYGMSVGGTLYNPASLASTLLGDGGDKAPPVCFVIGCMAAGHVTKEDHPYIEDMFSISEYPLSGACAIARIMGAVENHLGIV</sequence>
<evidence type="ECO:0000313" key="11">
    <source>
        <dbReference type="Proteomes" id="UP001165060"/>
    </source>
</evidence>
<keyword evidence="7" id="KW-0699">rRNA-binding</keyword>
<evidence type="ECO:0000256" key="5">
    <source>
        <dbReference type="ARBA" id="ARBA00022679"/>
    </source>
</evidence>
<reference evidence="10 11" key="1">
    <citation type="journal article" date="2023" name="Commun. Biol.">
        <title>Genome analysis of Parmales, the sister group of diatoms, reveals the evolutionary specialization of diatoms from phago-mixotrophs to photoautotrophs.</title>
        <authorList>
            <person name="Ban H."/>
            <person name="Sato S."/>
            <person name="Yoshikawa S."/>
            <person name="Yamada K."/>
            <person name="Nakamura Y."/>
            <person name="Ichinomiya M."/>
            <person name="Sato N."/>
            <person name="Blanc-Mathieu R."/>
            <person name="Endo H."/>
            <person name="Kuwata A."/>
            <person name="Ogata H."/>
        </authorList>
    </citation>
    <scope>NUCLEOTIDE SEQUENCE [LARGE SCALE GENOMIC DNA]</scope>
</reference>
<name>A0ABQ6M9R8_9STRA</name>